<evidence type="ECO:0000259" key="6">
    <source>
        <dbReference type="PROSITE" id="PS50048"/>
    </source>
</evidence>
<evidence type="ECO:0000256" key="1">
    <source>
        <dbReference type="ARBA" id="ARBA00022723"/>
    </source>
</evidence>
<dbReference type="AlphaFoldDB" id="A0A2V1E2Y2"/>
<dbReference type="PANTHER" id="PTHR47424">
    <property type="entry name" value="REGULATORY PROTEIN GAL4"/>
    <property type="match status" value="1"/>
</dbReference>
<dbReference type="OrthoDB" id="47007at2759"/>
<dbReference type="InterPro" id="IPR051127">
    <property type="entry name" value="Fungal_SecMet_Regulators"/>
</dbReference>
<evidence type="ECO:0000256" key="4">
    <source>
        <dbReference type="ARBA" id="ARBA00023242"/>
    </source>
</evidence>
<dbReference type="Proteomes" id="UP000244855">
    <property type="component" value="Unassembled WGS sequence"/>
</dbReference>
<dbReference type="PROSITE" id="PS50048">
    <property type="entry name" value="ZN2_CY6_FUNGAL_2"/>
    <property type="match status" value="1"/>
</dbReference>
<feature type="compositionally biased region" description="Basic and acidic residues" evidence="5">
    <location>
        <begin position="86"/>
        <end position="97"/>
    </location>
</feature>
<dbReference type="InterPro" id="IPR036864">
    <property type="entry name" value="Zn2-C6_fun-type_DNA-bd_sf"/>
</dbReference>
<dbReference type="CDD" id="cd00067">
    <property type="entry name" value="GAL4"/>
    <property type="match status" value="1"/>
</dbReference>
<dbReference type="CDD" id="cd12148">
    <property type="entry name" value="fungal_TF_MHR"/>
    <property type="match status" value="1"/>
</dbReference>
<evidence type="ECO:0000313" key="8">
    <source>
        <dbReference type="Proteomes" id="UP000244855"/>
    </source>
</evidence>
<dbReference type="SMART" id="SM00906">
    <property type="entry name" value="Fungal_trans"/>
    <property type="match status" value="1"/>
</dbReference>
<organism evidence="7 8">
    <name type="scientific">Periconia macrospinosa</name>
    <dbReference type="NCBI Taxonomy" id="97972"/>
    <lineage>
        <taxon>Eukaryota</taxon>
        <taxon>Fungi</taxon>
        <taxon>Dikarya</taxon>
        <taxon>Ascomycota</taxon>
        <taxon>Pezizomycotina</taxon>
        <taxon>Dothideomycetes</taxon>
        <taxon>Pleosporomycetidae</taxon>
        <taxon>Pleosporales</taxon>
        <taxon>Massarineae</taxon>
        <taxon>Periconiaceae</taxon>
        <taxon>Periconia</taxon>
    </lineage>
</organism>
<keyword evidence="8" id="KW-1185">Reference proteome</keyword>
<evidence type="ECO:0000256" key="2">
    <source>
        <dbReference type="ARBA" id="ARBA00023015"/>
    </source>
</evidence>
<dbReference type="GO" id="GO:0000978">
    <property type="term" value="F:RNA polymerase II cis-regulatory region sequence-specific DNA binding"/>
    <property type="evidence" value="ECO:0007669"/>
    <property type="project" value="TreeGrafter"/>
</dbReference>
<dbReference type="STRING" id="97972.A0A2V1E2Y2"/>
<dbReference type="SUPFAM" id="SSF57701">
    <property type="entry name" value="Zn2/Cys6 DNA-binding domain"/>
    <property type="match status" value="1"/>
</dbReference>
<dbReference type="GO" id="GO:0005634">
    <property type="term" value="C:nucleus"/>
    <property type="evidence" value="ECO:0007669"/>
    <property type="project" value="TreeGrafter"/>
</dbReference>
<dbReference type="GO" id="GO:0008270">
    <property type="term" value="F:zinc ion binding"/>
    <property type="evidence" value="ECO:0007669"/>
    <property type="project" value="InterPro"/>
</dbReference>
<dbReference type="PROSITE" id="PS00463">
    <property type="entry name" value="ZN2_CY6_FUNGAL_1"/>
    <property type="match status" value="1"/>
</dbReference>
<feature type="domain" description="Zn(2)-C6 fungal-type" evidence="6">
    <location>
        <begin position="23"/>
        <end position="54"/>
    </location>
</feature>
<keyword evidence="2" id="KW-0805">Transcription regulation</keyword>
<name>A0A2V1E2Y2_9PLEO</name>
<feature type="compositionally biased region" description="Polar residues" evidence="5">
    <location>
        <begin position="70"/>
        <end position="79"/>
    </location>
</feature>
<evidence type="ECO:0000256" key="3">
    <source>
        <dbReference type="ARBA" id="ARBA00023163"/>
    </source>
</evidence>
<dbReference type="GO" id="GO:0000981">
    <property type="term" value="F:DNA-binding transcription factor activity, RNA polymerase II-specific"/>
    <property type="evidence" value="ECO:0007669"/>
    <property type="project" value="InterPro"/>
</dbReference>
<feature type="region of interest" description="Disordered" evidence="5">
    <location>
        <begin position="56"/>
        <end position="127"/>
    </location>
</feature>
<dbReference type="EMBL" id="KZ805319">
    <property type="protein sequence ID" value="PVI04676.1"/>
    <property type="molecule type" value="Genomic_DNA"/>
</dbReference>
<keyword evidence="4" id="KW-0539">Nucleus</keyword>
<dbReference type="GO" id="GO:0000435">
    <property type="term" value="P:positive regulation of transcription from RNA polymerase II promoter by galactose"/>
    <property type="evidence" value="ECO:0007669"/>
    <property type="project" value="TreeGrafter"/>
</dbReference>
<feature type="compositionally biased region" description="Basic and acidic residues" evidence="5">
    <location>
        <begin position="113"/>
        <end position="127"/>
    </location>
</feature>
<keyword evidence="3" id="KW-0804">Transcription</keyword>
<dbReference type="Pfam" id="PF00172">
    <property type="entry name" value="Zn_clus"/>
    <property type="match status" value="1"/>
</dbReference>
<dbReference type="GO" id="GO:0006351">
    <property type="term" value="P:DNA-templated transcription"/>
    <property type="evidence" value="ECO:0007669"/>
    <property type="project" value="InterPro"/>
</dbReference>
<dbReference type="Gene3D" id="4.10.240.10">
    <property type="entry name" value="Zn(2)-C6 fungal-type DNA-binding domain"/>
    <property type="match status" value="1"/>
</dbReference>
<protein>
    <recommendedName>
        <fullName evidence="6">Zn(2)-C6 fungal-type domain-containing protein</fullName>
    </recommendedName>
</protein>
<keyword evidence="1" id="KW-0479">Metal-binding</keyword>
<dbReference type="PANTHER" id="PTHR47424:SF9">
    <property type="entry name" value="TAH-2"/>
    <property type="match status" value="1"/>
</dbReference>
<proteinExistence type="predicted"/>
<reference evidence="7 8" key="1">
    <citation type="journal article" date="2018" name="Sci. Rep.">
        <title>Comparative genomics provides insights into the lifestyle and reveals functional heterogeneity of dark septate endophytic fungi.</title>
        <authorList>
            <person name="Knapp D.G."/>
            <person name="Nemeth J.B."/>
            <person name="Barry K."/>
            <person name="Hainaut M."/>
            <person name="Henrissat B."/>
            <person name="Johnson J."/>
            <person name="Kuo A."/>
            <person name="Lim J.H.P."/>
            <person name="Lipzen A."/>
            <person name="Nolan M."/>
            <person name="Ohm R.A."/>
            <person name="Tamas L."/>
            <person name="Grigoriev I.V."/>
            <person name="Spatafora J.W."/>
            <person name="Nagy L.G."/>
            <person name="Kovacs G.M."/>
        </authorList>
    </citation>
    <scope>NUCLEOTIDE SEQUENCE [LARGE SCALE GENOMIC DNA]</scope>
    <source>
        <strain evidence="7 8">DSE2036</strain>
    </source>
</reference>
<gene>
    <name evidence="7" type="ORF">DM02DRAFT_716133</name>
</gene>
<accession>A0A2V1E2Y2</accession>
<dbReference type="SMART" id="SM00066">
    <property type="entry name" value="GAL4"/>
    <property type="match status" value="1"/>
</dbReference>
<sequence length="700" mass="78042">MTTDSPTRPSAEKRRRIDRVTAACDFCKRRKVKCDGEQPCAYCIRKECADTCTFTAPRRAGEPSDGTRPGHSTPQTPHTSHGRSIAHREDTSHHRTENPNASVAGLENSPTVSRDDQHHEDTVVPREGRILRDAQGKFIFIGDCAPLSFLQTVRYLIASEADPDGFTAQVSRDSIIEFARPDSGSRTYDIPVAVDEISTTIQEYLVATSGLVYLFERDELFKEMGLWGRGHTSHSDDAVTGVLFLVLAIGSQERQNEKAEAWSKHAKDLLLKHMCSSMNVATVQGFALLAIYMLRAFQPNGAYLYFSLAARTAYAIGLHRTEVNASFGSSIRTMRDRIWKSLRVVDMLISSQIGRPPCTSDLDCTVKYGVSGQDSDTYPNILDASVQIFMIIEQVVVQVYSRKRISLRIADYVSRQLKSWASKWLQALSNRTKHPEAAPRDIVVGACSTLCSYYYGIMLLTRPFLIYELYEYMGASMRGGGSQVDHVKKRQYADAALDAAASLVETLETVIAPHRMPRRMPLIVSWLFTASLALAVGILGRSGLTFESNCEASIRCLEYFGEVDPHARQYSLITRSLLRATTRHVKKREQQLRAQCKQASSNLFGMLSDPDQSLDEPYEQRSRSVVSSVQPEHANTASTAPIDWTIHDSDFFATSWSSNEYDQGLQDFLQPGTYNLDGGSVADIPLFPIYDQQMGSGHSS</sequence>
<dbReference type="InterPro" id="IPR007219">
    <property type="entry name" value="XnlR_reg_dom"/>
</dbReference>
<dbReference type="InterPro" id="IPR001138">
    <property type="entry name" value="Zn2Cys6_DnaBD"/>
</dbReference>
<dbReference type="Pfam" id="PF04082">
    <property type="entry name" value="Fungal_trans"/>
    <property type="match status" value="1"/>
</dbReference>
<evidence type="ECO:0000256" key="5">
    <source>
        <dbReference type="SAM" id="MobiDB-lite"/>
    </source>
</evidence>
<evidence type="ECO:0000313" key="7">
    <source>
        <dbReference type="EMBL" id="PVI04676.1"/>
    </source>
</evidence>